<dbReference type="InterPro" id="IPR027065">
    <property type="entry name" value="Lon_Prtase"/>
</dbReference>
<protein>
    <recommendedName>
        <fullName evidence="7">endopeptidase La</fullName>
        <ecNumber evidence="7">3.4.21.53</ecNumber>
    </recommendedName>
</protein>
<dbReference type="Gene3D" id="1.20.5.5270">
    <property type="match status" value="1"/>
</dbReference>
<organism evidence="9 10">
    <name type="scientific">Mycoplasmopsis equigenitalium</name>
    <dbReference type="NCBI Taxonomy" id="114883"/>
    <lineage>
        <taxon>Bacteria</taxon>
        <taxon>Bacillati</taxon>
        <taxon>Mycoplasmatota</taxon>
        <taxon>Mycoplasmoidales</taxon>
        <taxon>Metamycoplasmataceae</taxon>
        <taxon>Mycoplasmopsis</taxon>
    </lineage>
</organism>
<evidence type="ECO:0000256" key="1">
    <source>
        <dbReference type="ARBA" id="ARBA00022670"/>
    </source>
</evidence>
<feature type="active site" evidence="7">
    <location>
        <position position="799"/>
    </location>
</feature>
<dbReference type="InterPro" id="IPR003593">
    <property type="entry name" value="AAA+_ATPase"/>
</dbReference>
<dbReference type="SMART" id="SM00382">
    <property type="entry name" value="AAA"/>
    <property type="match status" value="1"/>
</dbReference>
<evidence type="ECO:0000313" key="10">
    <source>
        <dbReference type="Proteomes" id="UP001059576"/>
    </source>
</evidence>
<keyword evidence="6" id="KW-0346">Stress response</keyword>
<accession>A0ABY5J3G3</accession>
<dbReference type="RefSeq" id="WP_256541856.1">
    <property type="nucleotide sequence ID" value="NZ_CP101808.1"/>
</dbReference>
<keyword evidence="2" id="KW-0547">Nucleotide-binding</keyword>
<dbReference type="Gene3D" id="3.40.50.300">
    <property type="entry name" value="P-loop containing nucleotide triphosphate hydrolases"/>
    <property type="match status" value="1"/>
</dbReference>
<dbReference type="CDD" id="cd19500">
    <property type="entry name" value="RecA-like_Lon"/>
    <property type="match status" value="1"/>
</dbReference>
<dbReference type="NCBIfam" id="TIGR00763">
    <property type="entry name" value="lon"/>
    <property type="match status" value="1"/>
</dbReference>
<dbReference type="SUPFAM" id="SSF54211">
    <property type="entry name" value="Ribosomal protein S5 domain 2-like"/>
    <property type="match status" value="1"/>
</dbReference>
<proteinExistence type="inferred from homology"/>
<evidence type="ECO:0000256" key="5">
    <source>
        <dbReference type="ARBA" id="ARBA00022840"/>
    </source>
</evidence>
<dbReference type="InterPro" id="IPR004815">
    <property type="entry name" value="Lon_bac/euk-typ"/>
</dbReference>
<keyword evidence="3 7" id="KW-0378">Hydrolase</keyword>
<dbReference type="InterPro" id="IPR027417">
    <property type="entry name" value="P-loop_NTPase"/>
</dbReference>
<evidence type="ECO:0000256" key="7">
    <source>
        <dbReference type="PROSITE-ProRule" id="PRU01122"/>
    </source>
</evidence>
<evidence type="ECO:0000256" key="4">
    <source>
        <dbReference type="ARBA" id="ARBA00022825"/>
    </source>
</evidence>
<dbReference type="InterPro" id="IPR008269">
    <property type="entry name" value="Lon_proteolytic"/>
</dbReference>
<evidence type="ECO:0000256" key="6">
    <source>
        <dbReference type="ARBA" id="ARBA00023016"/>
    </source>
</evidence>
<dbReference type="Gene3D" id="1.20.58.1480">
    <property type="match status" value="1"/>
</dbReference>
<comment type="similarity">
    <text evidence="7">Belongs to the peptidase S16 family.</text>
</comment>
<dbReference type="SUPFAM" id="SSF52540">
    <property type="entry name" value="P-loop containing nucleoside triphosphate hydrolases"/>
    <property type="match status" value="1"/>
</dbReference>
<dbReference type="Gene3D" id="3.30.230.10">
    <property type="match status" value="1"/>
</dbReference>
<dbReference type="InterPro" id="IPR014721">
    <property type="entry name" value="Ribsml_uS5_D2-typ_fold_subgr"/>
</dbReference>
<sequence>MSETTKSFITSLNYLRRKNLSSEKEKQVNEKIVTLPAVNIDDAPFGLFSNVRIEEENVVNQIIDACKIDDELKKQANLEEYKPQIIIYFSKASNSKKGAEILVDKKQIREYGYLVDILGFSHTKTGGINVEYFATNLVKIHDVTTEMINKYNVPYISKITGTVVSAFETFEEGKTPNIKDEINFSKAQFDELINEAKTNPSSLIYDDFEQAKALYGSLISINEQDSVIITHKNAILATIEFLFWKKPESKSLKQIQRQFTITNKLKINSLTLFTNLHKIFLDKNDDKLSAEIDNQIETKLRNDLDKQQKDFILREKMRIIKDLIDDNNDSEDISNNKGEIQNKNKRYPDNVLKVINEEQEKLRNMMPSSPNADITKTYIDNLKSLPWRKTSVFNTTIANAQKVLEKNHYGLEEVKKRIVEYIAIAIRRNEYLKETKKHENIKINDKEEINLELFKDTDSSKNTENYSPILTLVGPPGTGKTSLAKSIANALGRKMIKISLGGVHDEAEIRGHRRTYVGAMPGKIIQAINKAGVSNPVILLDEIDKMSNDRRGDPTSALLEVLDPEQNSHFQDNYIELEYDLSEVMFVATANYYENIPPALIDRVEIIELNSYTISEKIKIAREYLIDRVLKQNFANKDLFSISDEMLKYIIKHYTLESGVRGLYRQLDKIVRKITVLNLKKKKGDIKTLELTKKQITQLLGVKKIDEEENEKKPRIGAVNGLAYTSYGGSTLEIEVTTYPGKGELKLTGQLKDVMQESAQIAATYVRANAKKFGIDFNFEENTIHIHVPEGATPKDGPSAGVTFTTAIISALAKKEVPTNIGMTGEITLRGKVLEIGGLKEKSFAAYQKGITKVYIPFANKKHLSEIPKEVSASIKYVPVTDYKEIFNDLFTTKK</sequence>
<reference evidence="9" key="1">
    <citation type="submission" date="2022-07" db="EMBL/GenBank/DDBJ databases">
        <title>Complete genome of Mycoplasma equigenitalium type strain T37.</title>
        <authorList>
            <person name="Spergser J."/>
        </authorList>
    </citation>
    <scope>NUCLEOTIDE SEQUENCE</scope>
    <source>
        <strain evidence="9">T37</strain>
    </source>
</reference>
<dbReference type="Pfam" id="PF00004">
    <property type="entry name" value="AAA"/>
    <property type="match status" value="1"/>
</dbReference>
<dbReference type="InterPro" id="IPR003959">
    <property type="entry name" value="ATPase_AAA_core"/>
</dbReference>
<keyword evidence="4 7" id="KW-0720">Serine protease</keyword>
<evidence type="ECO:0000259" key="8">
    <source>
        <dbReference type="PROSITE" id="PS51786"/>
    </source>
</evidence>
<evidence type="ECO:0000256" key="3">
    <source>
        <dbReference type="ARBA" id="ARBA00022801"/>
    </source>
</evidence>
<dbReference type="Gene3D" id="1.10.8.60">
    <property type="match status" value="1"/>
</dbReference>
<name>A0ABY5J3G3_9BACT</name>
<keyword evidence="1 7" id="KW-0645">Protease</keyword>
<dbReference type="Proteomes" id="UP001059576">
    <property type="component" value="Chromosome"/>
</dbReference>
<dbReference type="PRINTS" id="PR00830">
    <property type="entry name" value="ENDOLAPTASE"/>
</dbReference>
<dbReference type="EMBL" id="CP101808">
    <property type="protein sequence ID" value="UUD37269.1"/>
    <property type="molecule type" value="Genomic_DNA"/>
</dbReference>
<evidence type="ECO:0000256" key="2">
    <source>
        <dbReference type="ARBA" id="ARBA00022741"/>
    </source>
</evidence>
<dbReference type="InterPro" id="IPR054594">
    <property type="entry name" value="Lon_lid"/>
</dbReference>
<evidence type="ECO:0000313" key="9">
    <source>
        <dbReference type="EMBL" id="UUD37269.1"/>
    </source>
</evidence>
<dbReference type="EC" id="3.4.21.53" evidence="7"/>
<keyword evidence="10" id="KW-1185">Reference proteome</keyword>
<dbReference type="PANTHER" id="PTHR10046">
    <property type="entry name" value="ATP DEPENDENT LON PROTEASE FAMILY MEMBER"/>
    <property type="match status" value="1"/>
</dbReference>
<dbReference type="PROSITE" id="PS51786">
    <property type="entry name" value="LON_PROTEOLYTIC"/>
    <property type="match status" value="1"/>
</dbReference>
<comment type="catalytic activity">
    <reaction evidence="7">
        <text>Hydrolysis of proteins in presence of ATP.</text>
        <dbReference type="EC" id="3.4.21.53"/>
    </reaction>
</comment>
<gene>
    <name evidence="9" type="primary">lon</name>
    <name evidence="9" type="ORF">NPA09_01715</name>
</gene>
<feature type="active site" evidence="7">
    <location>
        <position position="842"/>
    </location>
</feature>
<dbReference type="GO" id="GO:0004252">
    <property type="term" value="F:serine-type endopeptidase activity"/>
    <property type="evidence" value="ECO:0007669"/>
    <property type="project" value="UniProtKB-EC"/>
</dbReference>
<dbReference type="Pfam" id="PF05362">
    <property type="entry name" value="Lon_C"/>
    <property type="match status" value="1"/>
</dbReference>
<feature type="domain" description="Lon proteolytic" evidence="8">
    <location>
        <begin position="713"/>
        <end position="893"/>
    </location>
</feature>
<dbReference type="Pfam" id="PF22667">
    <property type="entry name" value="Lon_lid"/>
    <property type="match status" value="1"/>
</dbReference>
<keyword evidence="5" id="KW-0067">ATP-binding</keyword>
<dbReference type="InterPro" id="IPR020568">
    <property type="entry name" value="Ribosomal_Su5_D2-typ_SF"/>
</dbReference>